<dbReference type="AlphaFoldDB" id="A0A5B8CVN7"/>
<dbReference type="OrthoDB" id="8526647at2"/>
<sequence>MFSLAVCLPISAQAARPLVTDDARLTNAHSCQLESWMRSYQGGQELWALPACNLGENFEITLGGGTYRNRDDHYQTEDWVSQFKTLFKPLDTNGWGVGFAVGRVMHPDIQPGPNQLGNTYFYVPASFSWHDDALIVHVNAGMLRDRQQARNKLNMGLGAEFQLGGPFKGVAEIFGDYTQSPFYQMGLRYSLLPDVFQIDGTIGQQVDGNRQTQWLSIGLRWTPK</sequence>
<dbReference type="EMBL" id="CP040946">
    <property type="protein sequence ID" value="QDC45401.1"/>
    <property type="molecule type" value="Genomic_DNA"/>
</dbReference>
<evidence type="ECO:0000313" key="1">
    <source>
        <dbReference type="EMBL" id="QDC45401.1"/>
    </source>
</evidence>
<dbReference type="Proteomes" id="UP000311008">
    <property type="component" value="Chromosome"/>
</dbReference>
<accession>A0A5B8CVN7</accession>
<organism evidence="1 2">
    <name type="scientific">Methylophilus medardicus</name>
    <dbReference type="NCBI Taxonomy" id="2588534"/>
    <lineage>
        <taxon>Bacteria</taxon>
        <taxon>Pseudomonadati</taxon>
        <taxon>Pseudomonadota</taxon>
        <taxon>Betaproteobacteria</taxon>
        <taxon>Nitrosomonadales</taxon>
        <taxon>Methylophilaceae</taxon>
        <taxon>Methylophilus</taxon>
    </lineage>
</organism>
<name>A0A5B8CVN7_9PROT</name>
<evidence type="ECO:0000313" key="2">
    <source>
        <dbReference type="Proteomes" id="UP000311008"/>
    </source>
</evidence>
<protein>
    <submittedName>
        <fullName evidence="1">Uncharacterized protein</fullName>
    </submittedName>
</protein>
<dbReference type="KEGG" id="mmec:FIU01_09325"/>
<reference evidence="2" key="1">
    <citation type="journal article" date="2019" name="ISME J.">
        <title>Evolution in action: habitat transition from sediment to the pelagial leads to genome streamlining in Methylophilaceae.</title>
        <authorList>
            <person name="Salcher M."/>
            <person name="Schaefle D."/>
            <person name="Kaspar M."/>
            <person name="Neuenschwander S.M."/>
            <person name="Ghai R."/>
        </authorList>
    </citation>
    <scope>NUCLEOTIDE SEQUENCE [LARGE SCALE GENOMIC DNA]</scope>
    <source>
        <strain evidence="2">MMS-M-51</strain>
    </source>
</reference>
<gene>
    <name evidence="1" type="ORF">FIU01_09325</name>
</gene>
<proteinExistence type="predicted"/>
<keyword evidence="2" id="KW-1185">Reference proteome</keyword>